<evidence type="ECO:0000313" key="2">
    <source>
        <dbReference type="Proteomes" id="UP000018850"/>
    </source>
</evidence>
<comment type="caution">
    <text evidence="1">The sequence shown here is derived from an EMBL/GenBank/DDBJ whole genome shotgun (WGS) entry which is preliminary data.</text>
</comment>
<dbReference type="EMBL" id="AYXY01000010">
    <property type="protein sequence ID" value="ETN96383.1"/>
    <property type="molecule type" value="Genomic_DNA"/>
</dbReference>
<reference evidence="1 2" key="2">
    <citation type="journal article" date="2016" name="Genome Announc.">
        <title>Draft Genome Sequence of Zhouia amylolytica AD3, Isolated from Tidal Flat Sediment.</title>
        <authorList>
            <person name="Jia B."/>
            <person name="Jin H.M."/>
            <person name="Lee H.J."/>
            <person name="Jeon C.O."/>
        </authorList>
    </citation>
    <scope>NUCLEOTIDE SEQUENCE [LARGE SCALE GENOMIC DNA]</scope>
    <source>
        <strain evidence="1 2">AD3</strain>
    </source>
</reference>
<proteinExistence type="predicted"/>
<keyword evidence="2" id="KW-1185">Reference proteome</keyword>
<dbReference type="Proteomes" id="UP000018850">
    <property type="component" value="Unassembled WGS sequence"/>
</dbReference>
<evidence type="ECO:0000313" key="1">
    <source>
        <dbReference type="EMBL" id="ETN96383.1"/>
    </source>
</evidence>
<reference evidence="2" key="1">
    <citation type="submission" date="2013-11" db="EMBL/GenBank/DDBJ databases">
        <title>Draft genome sequence from a member of Zhouia, isolated tidal flat.</title>
        <authorList>
            <person name="Jin H."/>
            <person name="Jeon C.O."/>
        </authorList>
    </citation>
    <scope>NUCLEOTIDE SEQUENCE [LARGE SCALE GENOMIC DNA]</scope>
    <source>
        <strain evidence="2">AD3</strain>
    </source>
</reference>
<sequence length="38" mass="4547">MKAFLREKWVIKLGALKPKCLCFLMPWNNVGHHINYVF</sequence>
<organism evidence="1 2">
    <name type="scientific">Zhouia amylolytica AD3</name>
    <dbReference type="NCBI Taxonomy" id="1286632"/>
    <lineage>
        <taxon>Bacteria</taxon>
        <taxon>Pseudomonadati</taxon>
        <taxon>Bacteroidota</taxon>
        <taxon>Flavobacteriia</taxon>
        <taxon>Flavobacteriales</taxon>
        <taxon>Flavobacteriaceae</taxon>
        <taxon>Zhouia</taxon>
    </lineage>
</organism>
<accession>W2UQU0</accession>
<gene>
    <name evidence="1" type="ORF">P278_07270</name>
</gene>
<dbReference type="AlphaFoldDB" id="W2UQU0"/>
<name>W2UQU0_9FLAO</name>
<protein>
    <submittedName>
        <fullName evidence="1">Uncharacterized protein</fullName>
    </submittedName>
</protein>